<dbReference type="PIRSF" id="PIRSF006324">
    <property type="entry name" value="LeuE"/>
    <property type="match status" value="1"/>
</dbReference>
<keyword evidence="4 6" id="KW-1133">Transmembrane helix</keyword>
<sequence>MLPLDVALSFAAAAAVLCCAPGPDNMFVLIQSAIHGRAVGIFVTLGLCAGLVLHTLAVALGVAAIFQTSELAFNGLKFVGACYLVYLAWKAFRAAPEKLIEGESGSVSGRGMILRGMVMNVTNPKVAIFFLAFLPQFTSPASGNVVLQILALGAIFITCAFCSFVTIALLSGSISTWLKGSDKRQLVLNRSAGVVFVGLAAKLATAHR</sequence>
<feature type="transmembrane region" description="Helical" evidence="6">
    <location>
        <begin position="113"/>
        <end position="134"/>
    </location>
</feature>
<feature type="transmembrane region" description="Helical" evidence="6">
    <location>
        <begin position="72"/>
        <end position="92"/>
    </location>
</feature>
<dbReference type="PANTHER" id="PTHR30086:SF20">
    <property type="entry name" value="ARGININE EXPORTER PROTEIN ARGO-RELATED"/>
    <property type="match status" value="1"/>
</dbReference>
<name>Q6W240_SINFN</name>
<proteinExistence type="predicted"/>
<feature type="transmembrane region" description="Helical" evidence="6">
    <location>
        <begin position="42"/>
        <end position="66"/>
    </location>
</feature>
<dbReference type="GO" id="GO:0015171">
    <property type="term" value="F:amino acid transmembrane transporter activity"/>
    <property type="evidence" value="ECO:0007669"/>
    <property type="project" value="TreeGrafter"/>
</dbReference>
<dbReference type="KEGG" id="rhi:NGR_b16900"/>
<evidence type="ECO:0000313" key="8">
    <source>
        <dbReference type="EMBL" id="ACP23141.1"/>
    </source>
</evidence>
<geneLocation type="plasmid" evidence="8">
    <name>pNGR234b</name>
</geneLocation>
<reference evidence="8 9" key="2">
    <citation type="journal article" date="2009" name="Appl. Environ. Microbiol.">
        <title>Rhizobium sp. strain NGR234 possesses a remarkable number of secretion systems.</title>
        <authorList>
            <person name="Schmeisser C."/>
            <person name="Liesegang H."/>
            <person name="Krysciak D."/>
            <person name="Bakkou N."/>
            <person name="Le Quere A."/>
            <person name="Wollherr A."/>
            <person name="Heinemeyer I."/>
            <person name="Morgenstern B."/>
            <person name="Pommerening-Roeser A."/>
            <person name="Flores M."/>
            <person name="Palacios R."/>
            <person name="Brenner S."/>
            <person name="Gottschalk G."/>
            <person name="Schmitz R.A."/>
            <person name="Broughton W.J."/>
            <person name="Perret X."/>
            <person name="Strittmatter A.W."/>
            <person name="Streit W.R."/>
        </authorList>
    </citation>
    <scope>NUCLEOTIDE SEQUENCE [LARGE SCALE GENOMIC DNA]</scope>
    <source>
        <strain evidence="9">NBRC 101917 / NGR234</strain>
        <strain evidence="8">NGR234</strain>
        <plasmid evidence="8">pNGR234b</plasmid>
    </source>
</reference>
<dbReference type="OrthoDB" id="9807053at2"/>
<evidence type="ECO:0000256" key="3">
    <source>
        <dbReference type="ARBA" id="ARBA00022692"/>
    </source>
</evidence>
<dbReference type="PATRIC" id="fig|394.7.peg.2107"/>
<evidence type="ECO:0000256" key="5">
    <source>
        <dbReference type="ARBA" id="ARBA00023136"/>
    </source>
</evidence>
<evidence type="ECO:0000256" key="2">
    <source>
        <dbReference type="ARBA" id="ARBA00022475"/>
    </source>
</evidence>
<dbReference type="EMBL" id="AY316746">
    <property type="protein sequence ID" value="AAQ87178.1"/>
    <property type="molecule type" value="Genomic_DNA"/>
</dbReference>
<geneLocation type="plasmid" evidence="7">
    <name>megaplasmid 2</name>
</geneLocation>
<accession>Q6W240</accession>
<evidence type="ECO:0000313" key="7">
    <source>
        <dbReference type="EMBL" id="AAQ87178.1"/>
    </source>
</evidence>
<organism evidence="7">
    <name type="scientific">Sinorhizobium fredii (strain NBRC 101917 / NGR234)</name>
    <dbReference type="NCBI Taxonomy" id="394"/>
    <lineage>
        <taxon>Bacteria</taxon>
        <taxon>Pseudomonadati</taxon>
        <taxon>Pseudomonadota</taxon>
        <taxon>Alphaproteobacteria</taxon>
        <taxon>Hyphomicrobiales</taxon>
        <taxon>Rhizobiaceae</taxon>
        <taxon>Sinorhizobium/Ensifer group</taxon>
        <taxon>Sinorhizobium</taxon>
    </lineage>
</organism>
<reference evidence="7 9" key="1">
    <citation type="journal article" date="2004" name="J. Bacteriol.">
        <title>An evolutionary hot spot: the pNGR234b replicon of Rhizobium sp. strain NGR234.</title>
        <authorList>
            <person name="Streit W.R."/>
            <person name="Schmitz R.A."/>
            <person name="Perret X."/>
            <person name="Staehelin C."/>
            <person name="Deakin W.J."/>
            <person name="Raasch C."/>
            <person name="Liesegang H."/>
            <person name="Broughton W.J."/>
        </authorList>
    </citation>
    <scope>NUCLEOTIDE SEQUENCE</scope>
    <source>
        <strain evidence="9">NBRC 101917 / NGR234</strain>
        <strain evidence="7">NGR234</strain>
        <plasmid evidence="7">megaplasmid 2</plasmid>
    </source>
</reference>
<dbReference type="EMBL" id="CP000874">
    <property type="protein sequence ID" value="ACP23141.1"/>
    <property type="molecule type" value="Genomic_DNA"/>
</dbReference>
<evidence type="ECO:0000256" key="6">
    <source>
        <dbReference type="SAM" id="Phobius"/>
    </source>
</evidence>
<evidence type="ECO:0000313" key="9">
    <source>
        <dbReference type="Proteomes" id="UP000001054"/>
    </source>
</evidence>
<dbReference type="Proteomes" id="UP000001054">
    <property type="component" value="Plasmid pNGR234b"/>
</dbReference>
<feature type="transmembrane region" description="Helical" evidence="6">
    <location>
        <begin position="6"/>
        <end position="30"/>
    </location>
</feature>
<keyword evidence="9" id="KW-1185">Reference proteome</keyword>
<dbReference type="PANTHER" id="PTHR30086">
    <property type="entry name" value="ARGININE EXPORTER PROTEIN ARGO"/>
    <property type="match status" value="1"/>
</dbReference>
<keyword evidence="3 6" id="KW-0812">Transmembrane</keyword>
<evidence type="ECO:0000256" key="4">
    <source>
        <dbReference type="ARBA" id="ARBA00022989"/>
    </source>
</evidence>
<comment type="subcellular location">
    <subcellularLocation>
        <location evidence="1">Cell membrane</location>
        <topology evidence="1">Multi-pass membrane protein</topology>
    </subcellularLocation>
</comment>
<geneLocation type="plasmid" evidence="9">
    <name>sym pNGR234b</name>
</geneLocation>
<protein>
    <submittedName>
        <fullName evidence="7">Homoserine/homoserine lactone efflux protein</fullName>
    </submittedName>
    <submittedName>
        <fullName evidence="8">LysE type translocator</fullName>
    </submittedName>
</protein>
<feature type="transmembrane region" description="Helical" evidence="6">
    <location>
        <begin position="146"/>
        <end position="174"/>
    </location>
</feature>
<keyword evidence="5 6" id="KW-0472">Membrane</keyword>
<dbReference type="HOGENOM" id="CLU_079569_3_2_5"/>
<dbReference type="RefSeq" id="WP_015887766.1">
    <property type="nucleotide sequence ID" value="NC_012586.1"/>
</dbReference>
<gene>
    <name evidence="8" type="ordered locus">NGR_b16900</name>
    <name evidence="7" type="ORF">RNGR00153</name>
</gene>
<keyword evidence="2" id="KW-1003">Cell membrane</keyword>
<dbReference type="InterPro" id="IPR001123">
    <property type="entry name" value="LeuE-type"/>
</dbReference>
<dbReference type="Pfam" id="PF01810">
    <property type="entry name" value="LysE"/>
    <property type="match status" value="1"/>
</dbReference>
<dbReference type="AlphaFoldDB" id="Q6W240"/>
<keyword evidence="7" id="KW-0614">Plasmid</keyword>
<dbReference type="GO" id="GO:0005886">
    <property type="term" value="C:plasma membrane"/>
    <property type="evidence" value="ECO:0007669"/>
    <property type="project" value="UniProtKB-SubCell"/>
</dbReference>
<evidence type="ECO:0000256" key="1">
    <source>
        <dbReference type="ARBA" id="ARBA00004651"/>
    </source>
</evidence>